<proteinExistence type="predicted"/>
<dbReference type="EMBL" id="BK015181">
    <property type="protein sequence ID" value="DAD94759.1"/>
    <property type="molecule type" value="Genomic_DNA"/>
</dbReference>
<evidence type="ECO:0000313" key="1">
    <source>
        <dbReference type="EMBL" id="DAD94759.1"/>
    </source>
</evidence>
<protein>
    <submittedName>
        <fullName evidence="1">Uncharacterized protein</fullName>
    </submittedName>
</protein>
<name>A0A8S5NK87_9CAUD</name>
<sequence length="83" mass="9452">MLSLIEDRDLFLAEYILRNGCYDTLAFLNYDVKKSVAISICNGNNVIYCPVDDYSIAEYGYLYFPTTELFALCESLLKDNNGV</sequence>
<organism evidence="1">
    <name type="scientific">Siphoviridae sp. ctK0l2</name>
    <dbReference type="NCBI Taxonomy" id="2826243"/>
    <lineage>
        <taxon>Viruses</taxon>
        <taxon>Duplodnaviria</taxon>
        <taxon>Heunggongvirae</taxon>
        <taxon>Uroviricota</taxon>
        <taxon>Caudoviricetes</taxon>
    </lineage>
</organism>
<reference evidence="1" key="1">
    <citation type="journal article" date="2021" name="Proc. Natl. Acad. Sci. U.S.A.">
        <title>A Catalog of Tens of Thousands of Viruses from Human Metagenomes Reveals Hidden Associations with Chronic Diseases.</title>
        <authorList>
            <person name="Tisza M.J."/>
            <person name="Buck C.B."/>
        </authorList>
    </citation>
    <scope>NUCLEOTIDE SEQUENCE</scope>
    <source>
        <strain evidence="1">CtK0l2</strain>
    </source>
</reference>
<accession>A0A8S5NK87</accession>